<feature type="transmembrane region" description="Helical" evidence="6">
    <location>
        <begin position="83"/>
        <end position="105"/>
    </location>
</feature>
<feature type="domain" description="MASE1" evidence="7">
    <location>
        <begin position="23"/>
        <end position="289"/>
    </location>
</feature>
<sequence>MPTIHLLRRHALLAAKILVVVGAYYGGGRLGLLSPIGAGDVSPLWPPTGIALVALLLWGPRVWPGVAIGAVLINYWPGEPPIQFVGSALGSALAPLLGYLMLRAVDFRATLERLKDVIALLVLGGMTAMVVSATFSVVSLWLAGVLPRSAFAATWLVWWTGDAMGVLILAPLLLTARYARWPREIHPYRVIEAATLLATMLAVIALALHSPEQLLFIVFPFIIWAAWRFQLAGATPCVFLVTAISIYAASRGLGSFAGDSVLSHLITLQAFSASTTLTALVLSVTISARNDARAHVREVASQLATVVNQLDRRLRPRPEAPPYGKRDEL</sequence>
<gene>
    <name evidence="8" type="ORF">HEB94_004849</name>
</gene>
<evidence type="ECO:0000313" key="9">
    <source>
        <dbReference type="Proteomes" id="UP000638648"/>
    </source>
</evidence>
<comment type="subcellular location">
    <subcellularLocation>
        <location evidence="1">Cell membrane</location>
        <topology evidence="1">Multi-pass membrane protein</topology>
    </subcellularLocation>
</comment>
<evidence type="ECO:0000256" key="1">
    <source>
        <dbReference type="ARBA" id="ARBA00004651"/>
    </source>
</evidence>
<dbReference type="InterPro" id="IPR007895">
    <property type="entry name" value="MASE1"/>
</dbReference>
<dbReference type="RefSeq" id="WP_192751862.1">
    <property type="nucleotide sequence ID" value="NZ_BAABJL010000040.1"/>
</dbReference>
<evidence type="ECO:0000256" key="5">
    <source>
        <dbReference type="ARBA" id="ARBA00023136"/>
    </source>
</evidence>
<name>A0A927MW51_9ACTN</name>
<feature type="transmembrane region" description="Helical" evidence="6">
    <location>
        <begin position="12"/>
        <end position="32"/>
    </location>
</feature>
<evidence type="ECO:0000256" key="4">
    <source>
        <dbReference type="ARBA" id="ARBA00022989"/>
    </source>
</evidence>
<keyword evidence="4 6" id="KW-1133">Transmembrane helix</keyword>
<dbReference type="Proteomes" id="UP000638648">
    <property type="component" value="Unassembled WGS sequence"/>
</dbReference>
<accession>A0A927MW51</accession>
<feature type="transmembrane region" description="Helical" evidence="6">
    <location>
        <begin position="188"/>
        <end position="208"/>
    </location>
</feature>
<evidence type="ECO:0000256" key="2">
    <source>
        <dbReference type="ARBA" id="ARBA00022475"/>
    </source>
</evidence>
<reference evidence="8" key="1">
    <citation type="submission" date="2020-10" db="EMBL/GenBank/DDBJ databases">
        <title>Sequencing the genomes of 1000 actinobacteria strains.</title>
        <authorList>
            <person name="Klenk H.-P."/>
        </authorList>
    </citation>
    <scope>NUCLEOTIDE SEQUENCE</scope>
    <source>
        <strain evidence="8">DSM 45354</strain>
    </source>
</reference>
<dbReference type="EMBL" id="JADBEM010000001">
    <property type="protein sequence ID" value="MBE1608001.1"/>
    <property type="molecule type" value="Genomic_DNA"/>
</dbReference>
<keyword evidence="9" id="KW-1185">Reference proteome</keyword>
<comment type="caution">
    <text evidence="8">The sequence shown here is derived from an EMBL/GenBank/DDBJ whole genome shotgun (WGS) entry which is preliminary data.</text>
</comment>
<feature type="transmembrane region" description="Helical" evidence="6">
    <location>
        <begin position="155"/>
        <end position="176"/>
    </location>
</feature>
<evidence type="ECO:0000256" key="6">
    <source>
        <dbReference type="SAM" id="Phobius"/>
    </source>
</evidence>
<dbReference type="AlphaFoldDB" id="A0A927MW51"/>
<protein>
    <submittedName>
        <fullName evidence="8">Integral membrane sensor domain MASE1</fullName>
    </submittedName>
</protein>
<proteinExistence type="predicted"/>
<feature type="transmembrane region" description="Helical" evidence="6">
    <location>
        <begin position="270"/>
        <end position="288"/>
    </location>
</feature>
<feature type="transmembrane region" description="Helical" evidence="6">
    <location>
        <begin position="238"/>
        <end position="258"/>
    </location>
</feature>
<feature type="transmembrane region" description="Helical" evidence="6">
    <location>
        <begin position="117"/>
        <end position="143"/>
    </location>
</feature>
<dbReference type="GO" id="GO:0005886">
    <property type="term" value="C:plasma membrane"/>
    <property type="evidence" value="ECO:0007669"/>
    <property type="project" value="UniProtKB-SubCell"/>
</dbReference>
<evidence type="ECO:0000313" key="8">
    <source>
        <dbReference type="EMBL" id="MBE1608001.1"/>
    </source>
</evidence>
<evidence type="ECO:0000256" key="3">
    <source>
        <dbReference type="ARBA" id="ARBA00022692"/>
    </source>
</evidence>
<organism evidence="8 9">
    <name type="scientific">Actinopolymorpha pittospori</name>
    <dbReference type="NCBI Taxonomy" id="648752"/>
    <lineage>
        <taxon>Bacteria</taxon>
        <taxon>Bacillati</taxon>
        <taxon>Actinomycetota</taxon>
        <taxon>Actinomycetes</taxon>
        <taxon>Propionibacteriales</taxon>
        <taxon>Actinopolymorphaceae</taxon>
        <taxon>Actinopolymorpha</taxon>
    </lineage>
</organism>
<keyword evidence="3 6" id="KW-0812">Transmembrane</keyword>
<dbReference type="Pfam" id="PF05231">
    <property type="entry name" value="MASE1"/>
    <property type="match status" value="1"/>
</dbReference>
<evidence type="ECO:0000259" key="7">
    <source>
        <dbReference type="Pfam" id="PF05231"/>
    </source>
</evidence>
<keyword evidence="2" id="KW-1003">Cell membrane</keyword>
<feature type="transmembrane region" description="Helical" evidence="6">
    <location>
        <begin position="214"/>
        <end position="231"/>
    </location>
</feature>
<keyword evidence="5 6" id="KW-0472">Membrane</keyword>